<dbReference type="SUPFAM" id="SSF49785">
    <property type="entry name" value="Galactose-binding domain-like"/>
    <property type="match status" value="1"/>
</dbReference>
<name>A0A212LH11_9HYPH</name>
<reference evidence="1" key="1">
    <citation type="submission" date="2016-08" db="EMBL/GenBank/DDBJ databases">
        <authorList>
            <person name="Seilhamer J.J."/>
        </authorList>
    </citation>
    <scope>NUCLEOTIDE SEQUENCE</scope>
    <source>
        <strain evidence="1">86</strain>
    </source>
</reference>
<proteinExistence type="predicted"/>
<accession>A0A212LH11</accession>
<evidence type="ECO:0000313" key="1">
    <source>
        <dbReference type="EMBL" id="SCM76846.1"/>
    </source>
</evidence>
<dbReference type="AlphaFoldDB" id="A0A212LH11"/>
<dbReference type="EMBL" id="FMJD01000008">
    <property type="protein sequence ID" value="SCM76846.1"/>
    <property type="molecule type" value="Genomic_DNA"/>
</dbReference>
<protein>
    <recommendedName>
        <fullName evidence="2">Carbohydrate-binding protein</fullName>
    </recommendedName>
</protein>
<evidence type="ECO:0008006" key="2">
    <source>
        <dbReference type="Google" id="ProtNLM"/>
    </source>
</evidence>
<organism evidence="1">
    <name type="scientific">uncultured Pleomorphomonas sp</name>
    <dbReference type="NCBI Taxonomy" id="442121"/>
    <lineage>
        <taxon>Bacteria</taxon>
        <taxon>Pseudomonadati</taxon>
        <taxon>Pseudomonadota</taxon>
        <taxon>Alphaproteobacteria</taxon>
        <taxon>Hyphomicrobiales</taxon>
        <taxon>Pleomorphomonadaceae</taxon>
        <taxon>Pleomorphomonas</taxon>
        <taxon>environmental samples</taxon>
    </lineage>
</organism>
<gene>
    <name evidence="1" type="ORF">KL86PLE_40651</name>
</gene>
<dbReference type="RefSeq" id="WP_288196893.1">
    <property type="nucleotide sequence ID" value="NZ_LT608334.1"/>
</dbReference>
<dbReference type="InterPro" id="IPR008979">
    <property type="entry name" value="Galactose-bd-like_sf"/>
</dbReference>
<sequence>MSIRLKIVAADGTVHAEARGETEVQLVYSAAYAPGDSILLATDATPAHVRVRLDDCLPCPLLWLPEGRFDYSPPFGDAAKAFAPFAFAGERHFLAARLATPEEIATRRDLALNPFDFADSTVFPHAFANSVTRGEALFAARNAIDGLTATAGHGEWPYTSWGIDRNPEAELTVAFGRPVLVDEVVLHTRADFPHDAWWTQALLSFSEGPDLAIKLEKTGSGQRTRFPKRPTEWIRLHHLIKADDPSPFPALTSIGCLGVEAGAGL</sequence>